<dbReference type="SUPFAM" id="SSF56672">
    <property type="entry name" value="DNA/RNA polymerases"/>
    <property type="match status" value="1"/>
</dbReference>
<organism evidence="1 2">
    <name type="scientific">Phytophthora megakarya</name>
    <dbReference type="NCBI Taxonomy" id="4795"/>
    <lineage>
        <taxon>Eukaryota</taxon>
        <taxon>Sar</taxon>
        <taxon>Stramenopiles</taxon>
        <taxon>Oomycota</taxon>
        <taxon>Peronosporomycetes</taxon>
        <taxon>Peronosporales</taxon>
        <taxon>Peronosporaceae</taxon>
        <taxon>Phytophthora</taxon>
    </lineage>
</organism>
<proteinExistence type="predicted"/>
<evidence type="ECO:0008006" key="3">
    <source>
        <dbReference type="Google" id="ProtNLM"/>
    </source>
</evidence>
<accession>A0A225WYX1</accession>
<comment type="caution">
    <text evidence="1">The sequence shown here is derived from an EMBL/GenBank/DDBJ whole genome shotgun (WGS) entry which is preliminary data.</text>
</comment>
<evidence type="ECO:0000313" key="2">
    <source>
        <dbReference type="Proteomes" id="UP000198211"/>
    </source>
</evidence>
<name>A0A225WYX1_9STRA</name>
<dbReference type="InterPro" id="IPR043502">
    <property type="entry name" value="DNA/RNA_pol_sf"/>
</dbReference>
<gene>
    <name evidence="1" type="ORF">PHMEG_0002517</name>
</gene>
<reference evidence="2" key="1">
    <citation type="submission" date="2017-03" db="EMBL/GenBank/DDBJ databases">
        <title>Phytopthora megakarya and P. palmivora, two closely related causual agents of cacao black pod achieved similar genome size and gene model numbers by different mechanisms.</title>
        <authorList>
            <person name="Ali S."/>
            <person name="Shao J."/>
            <person name="Larry D.J."/>
            <person name="Kronmiller B."/>
            <person name="Shen D."/>
            <person name="Strem M.D."/>
            <person name="Melnick R.L."/>
            <person name="Guiltinan M.J."/>
            <person name="Tyler B.M."/>
            <person name="Meinhardt L.W."/>
            <person name="Bailey B.A."/>
        </authorList>
    </citation>
    <scope>NUCLEOTIDE SEQUENCE [LARGE SCALE GENOMIC DNA]</scope>
    <source>
        <strain evidence="2">zdho120</strain>
    </source>
</reference>
<dbReference type="Gene3D" id="3.10.10.10">
    <property type="entry name" value="HIV Type 1 Reverse Transcriptase, subunit A, domain 1"/>
    <property type="match status" value="1"/>
</dbReference>
<evidence type="ECO:0000313" key="1">
    <source>
        <dbReference type="EMBL" id="OWZ22722.1"/>
    </source>
</evidence>
<dbReference type="Proteomes" id="UP000198211">
    <property type="component" value="Unassembled WGS sequence"/>
</dbReference>
<protein>
    <recommendedName>
        <fullName evidence="3">Reverse transcriptase</fullName>
    </recommendedName>
</protein>
<keyword evidence="2" id="KW-1185">Reference proteome</keyword>
<sequence>MPALVGPLHVMIQMDVAPHRIPPYRHEPLQAQFVREYVGMQIAIGIIEQNNASRWERTVAWVSKPGSRDQFQLAIDYRLVNRLAVPIAYISYDNRCFLWKSRFLHNLILLKDCSNCFCTKKAARYFRSTP</sequence>
<dbReference type="AlphaFoldDB" id="A0A225WYX1"/>
<dbReference type="EMBL" id="NBNE01000114">
    <property type="protein sequence ID" value="OWZ22722.1"/>
    <property type="molecule type" value="Genomic_DNA"/>
</dbReference>